<comment type="function">
    <text evidence="10">Component of the SRB8-11 complex. The SRB8-11 complex is a regulatory module of the Mediator complex which is itself involved in regulation of basal and activated RNA polymerase II-dependent transcription. The SRB8-11 complex may be involved in the transcriptional repression of a subset of genes regulated by Mediator. It may inhibit the association of the Mediator complex with RNA polymerase II to form the holoenzyme complex.</text>
</comment>
<keyword evidence="15" id="KW-1185">Reference proteome</keyword>
<protein>
    <recommendedName>
        <fullName evidence="4">Mediator of RNA polymerase II transcription subunit 12</fullName>
    </recommendedName>
    <alternativeName>
        <fullName evidence="11">Mediator complex subunit 12</fullName>
    </alternativeName>
</protein>
<dbReference type="GO" id="GO:0006357">
    <property type="term" value="P:regulation of transcription by RNA polymerase II"/>
    <property type="evidence" value="ECO:0007669"/>
    <property type="project" value="InterPro"/>
</dbReference>
<evidence type="ECO:0000256" key="6">
    <source>
        <dbReference type="ARBA" id="ARBA00023015"/>
    </source>
</evidence>
<evidence type="ECO:0000313" key="15">
    <source>
        <dbReference type="Proteomes" id="UP000830671"/>
    </source>
</evidence>
<evidence type="ECO:0000256" key="5">
    <source>
        <dbReference type="ARBA" id="ARBA00022491"/>
    </source>
</evidence>
<evidence type="ECO:0000256" key="3">
    <source>
        <dbReference type="ARBA" id="ARBA00011629"/>
    </source>
</evidence>
<evidence type="ECO:0000256" key="12">
    <source>
        <dbReference type="SAM" id="MobiDB-lite"/>
    </source>
</evidence>
<keyword evidence="5" id="KW-0678">Repressor</keyword>
<reference evidence="14" key="1">
    <citation type="journal article" date="2021" name="Mol. Plant Microbe Interact.">
        <title>Complete Genome Sequence of the Plant-Pathogenic Fungus Colletotrichum lupini.</title>
        <authorList>
            <person name="Baroncelli R."/>
            <person name="Pensec F."/>
            <person name="Da Lio D."/>
            <person name="Boufleur T."/>
            <person name="Vicente I."/>
            <person name="Sarrocco S."/>
            <person name="Picot A."/>
            <person name="Baraldi E."/>
            <person name="Sukno S."/>
            <person name="Thon M."/>
            <person name="Le Floch G."/>
        </authorList>
    </citation>
    <scope>NUCLEOTIDE SEQUENCE</scope>
    <source>
        <strain evidence="14">IMI 504893</strain>
    </source>
</reference>
<dbReference type="EMBL" id="CP019480">
    <property type="protein sequence ID" value="UQC89152.1"/>
    <property type="molecule type" value="Genomic_DNA"/>
</dbReference>
<dbReference type="GO" id="GO:0003712">
    <property type="term" value="F:transcription coregulator activity"/>
    <property type="evidence" value="ECO:0007669"/>
    <property type="project" value="InterPro"/>
</dbReference>
<dbReference type="KEGG" id="clup:CLUP02_14680"/>
<keyword evidence="9" id="KW-0539">Nucleus</keyword>
<dbReference type="Pfam" id="PF09497">
    <property type="entry name" value="Med12"/>
    <property type="match status" value="1"/>
</dbReference>
<dbReference type="PANTHER" id="PTHR46567:SF1">
    <property type="entry name" value="MEDIATOR OF RNA POLYMERASE II TRANSCRIPTION SUBUNIT 12"/>
    <property type="match status" value="1"/>
</dbReference>
<keyword evidence="8" id="KW-0804">Transcription</keyword>
<dbReference type="GeneID" id="73348617"/>
<sequence length="1553" mass="172229">MTSRTPMGVQPRPPQQRTLSSSGLSVQRPTQQRSLSAQYLPQSPIRKDNLIDLTGDANDAAVAQNRYGTLPRRGGSRLKLELSNEAMLAQHGVSESTKTLTPSRLMPKNETSNLADMSSPASAKGQPVDADNPPMPMPKRRPRFVVPAAVKDAPAPVMAIKKDGRPKPYHIETPSIAPRYAPFSKPRPDAAAKPGFEGSSSGARDIPDMGHADFFPWTGNHPEEQYTESIIKNGYYDKQPQASVETQSAKAALFPALKHKSGLNLLSNIFIGVLNQRKLNGQVSSPSTFKPPPRVTLTDTKREMWLRDLANPSISLRRLSRTIPHGIRGKVLLDHCLNKNVPTERAVWLVKCVGANEIRAFKRKGNGPGPFVLGGEAKWLRDWTVFVEQFVEGVSAAFGDNDWKPKVQYAIRLATHLYAEQLLDRDHYMDWLVSGLENSTQSKLPMWILTTQIYWKDLLRLRRYGRRLVNALLSHLNTVRQLRPTVSSQLTVQIYNDPDRDILTQLSTRLTSLLTPLLSAYSDNFVSPATWFKYRDALLASIPIDNDFAQNAFKWINVRNEQLVASASNSQPANRQILVKHLDTSFMSLYSSDLATQCWAVSEDKGMIVRTLLEWCTSPHRPGNAKVYITASLLRAWAAAGVDVTTAILEFLSANPPTETRSKRVFHQLVSEIVRSGDFQLQGYIFWLIARGGLREPADTEADGSCATRLLVDLPLHALNSSAQATRASLLRRASYDVNDEAQDINTALKCIQHVMGLPLPPGDPMLQRKPVAVGKLCRLITNSNRALQTEVGARLLQIFTKEIIMTKNGPQVSPAMFNFARAVLEAASDYSVLVEIVKVVSRASNPEILASCADTFNVHLPIFAALGVAKELFDALMERLKAVSDEQGPAARPLLASLANLSTLIPGYTNTAVYLRQQLHQCDRNNPIDACSPVSDNMTAQLQDAEGELHEEIEKLLTSGTSVDRPTMDRLFQTVVGRLESCWLKSADRQRAYSALLGRLRIFDAQHFDVRMTDWVHHISALKTRPTLENIYPLLISMGCLTLPIILTTTSVEAGRIGLNPSMPPNSTTTYMQEVLYLTTMPLPAKTALTPEETYRFYIQQRVAPRQNHKDMVYLVRNALVEFSRLQGVVESSMLPLANPEIKDTALQLLKFLVLRDPPSVVQALGIKNPETALTSLFAQVTTKLLLPDAGDDSPLTFETVLELANEFTLPFCQLKLSVGLAADSTTSPGGGEQALTQFDMFSRAMDRAVSANNVMWTSMLPYLSEDITEHLKKQAHLRFLGLFPSNKNPPAADPLSQESTQLAGSLLSVVEAILRGRPPVRTSQLTSGMVEKLAELWEVLATDDINKRDLRASIIRYWLPALLRFITLHTTANEPAPVATQPQAANNMKPPANAAVFEIRARILIVLSGLTLELDNLAFQDAQNGRPLGQQVFDLALLLVDTLPDDIRLQCVRVLLTGGTMQNPASSDARLRYLFSHMPPTTEQFVLAHRQQSTTQPNGPQRIKMPISMQGTDKLTPFIYRKWEMLSEPTPNVGENDTALSLTLFEAIKIQ</sequence>
<dbReference type="Proteomes" id="UP000830671">
    <property type="component" value="Chromosome 8"/>
</dbReference>
<comment type="subunit">
    <text evidence="3">Component of the SRB8-11 complex, which itself associates with the Mediator complex.</text>
</comment>
<accession>A0A9Q8WNA6</accession>
<feature type="compositionally biased region" description="Polar residues" evidence="12">
    <location>
        <begin position="93"/>
        <end position="102"/>
    </location>
</feature>
<proteinExistence type="inferred from homology"/>
<evidence type="ECO:0000256" key="11">
    <source>
        <dbReference type="ARBA" id="ARBA00032010"/>
    </source>
</evidence>
<evidence type="ECO:0000256" key="1">
    <source>
        <dbReference type="ARBA" id="ARBA00004123"/>
    </source>
</evidence>
<evidence type="ECO:0000259" key="13">
    <source>
        <dbReference type="SMART" id="SM01281"/>
    </source>
</evidence>
<evidence type="ECO:0000256" key="9">
    <source>
        <dbReference type="ARBA" id="ARBA00023242"/>
    </source>
</evidence>
<comment type="subcellular location">
    <subcellularLocation>
        <location evidence="1">Nucleus</location>
    </subcellularLocation>
</comment>
<organism evidence="14 15">
    <name type="scientific">Colletotrichum lupini</name>
    <dbReference type="NCBI Taxonomy" id="145971"/>
    <lineage>
        <taxon>Eukaryota</taxon>
        <taxon>Fungi</taxon>
        <taxon>Dikarya</taxon>
        <taxon>Ascomycota</taxon>
        <taxon>Pezizomycotina</taxon>
        <taxon>Sordariomycetes</taxon>
        <taxon>Hypocreomycetidae</taxon>
        <taxon>Glomerellales</taxon>
        <taxon>Glomerellaceae</taxon>
        <taxon>Colletotrichum</taxon>
        <taxon>Colletotrichum acutatum species complex</taxon>
    </lineage>
</organism>
<feature type="region of interest" description="Disordered" evidence="12">
    <location>
        <begin position="89"/>
        <end position="138"/>
    </location>
</feature>
<feature type="compositionally biased region" description="Polar residues" evidence="12">
    <location>
        <begin position="109"/>
        <end position="121"/>
    </location>
</feature>
<keyword evidence="6" id="KW-0805">Transcription regulation</keyword>
<feature type="compositionally biased region" description="Basic and acidic residues" evidence="12">
    <location>
        <begin position="160"/>
        <end position="170"/>
    </location>
</feature>
<evidence type="ECO:0000313" key="14">
    <source>
        <dbReference type="EMBL" id="UQC89152.1"/>
    </source>
</evidence>
<evidence type="ECO:0000256" key="2">
    <source>
        <dbReference type="ARBA" id="ARBA00010289"/>
    </source>
</evidence>
<feature type="region of interest" description="Disordered" evidence="12">
    <location>
        <begin position="160"/>
        <end position="205"/>
    </location>
</feature>
<gene>
    <name evidence="14" type="ORF">CLUP02_14680</name>
</gene>
<evidence type="ECO:0000256" key="8">
    <source>
        <dbReference type="ARBA" id="ARBA00023163"/>
    </source>
</evidence>
<keyword evidence="7" id="KW-0010">Activator</keyword>
<dbReference type="Pfam" id="PF25326">
    <property type="entry name" value="ARM_SRB8"/>
    <property type="match status" value="1"/>
</dbReference>
<evidence type="ECO:0000256" key="7">
    <source>
        <dbReference type="ARBA" id="ARBA00023159"/>
    </source>
</evidence>
<name>A0A9Q8WNA6_9PEZI</name>
<dbReference type="InterPro" id="IPR057344">
    <property type="entry name" value="ARM_SRB8"/>
</dbReference>
<feature type="region of interest" description="Disordered" evidence="12">
    <location>
        <begin position="1"/>
        <end position="45"/>
    </location>
</feature>
<comment type="similarity">
    <text evidence="2">Belongs to the Mediator complex subunit 12 family.</text>
</comment>
<dbReference type="PANTHER" id="PTHR46567">
    <property type="entry name" value="MEDIATOR OF RNA POLYMERASE II TRANSCRIPTION SUBUNIT 12"/>
    <property type="match status" value="1"/>
</dbReference>
<dbReference type="GO" id="GO:0016592">
    <property type="term" value="C:mediator complex"/>
    <property type="evidence" value="ECO:0007669"/>
    <property type="project" value="InterPro"/>
</dbReference>
<evidence type="ECO:0000256" key="4">
    <source>
        <dbReference type="ARBA" id="ARBA00019622"/>
    </source>
</evidence>
<dbReference type="SMART" id="SM01281">
    <property type="entry name" value="Med12"/>
    <property type="match status" value="1"/>
</dbReference>
<dbReference type="InterPro" id="IPR019035">
    <property type="entry name" value="Mediator_Med12"/>
</dbReference>
<feature type="domain" description="Mediator complex subunit Med12" evidence="13">
    <location>
        <begin position="288"/>
        <end position="351"/>
    </location>
</feature>
<dbReference type="RefSeq" id="XP_049150753.1">
    <property type="nucleotide sequence ID" value="XM_049293607.1"/>
</dbReference>
<feature type="compositionally biased region" description="Polar residues" evidence="12">
    <location>
        <begin position="15"/>
        <end position="41"/>
    </location>
</feature>
<evidence type="ECO:0000256" key="10">
    <source>
        <dbReference type="ARBA" id="ARBA00025661"/>
    </source>
</evidence>